<feature type="transmembrane region" description="Helical" evidence="1">
    <location>
        <begin position="24"/>
        <end position="48"/>
    </location>
</feature>
<keyword evidence="1" id="KW-1133">Transmembrane helix</keyword>
<sequence>MEGCGLWDLIQDQQLGPCARERNINLLCVLFILLCSFSIILCNVITHLQNKKREYLHRPLNQANFQKTSNYGATSSPESRFESSSLESQESCTPVSQPWSLYSCARLLLSGFQLTITVYVTCSLAQDSSDINTLIEGDYNSLMQMYYGRIAFWVFCTLAALFFLDNVWLKTKAQSLTDQSVS</sequence>
<gene>
    <name evidence="2" type="ORF">A0J61_07268</name>
</gene>
<evidence type="ECO:0000256" key="1">
    <source>
        <dbReference type="SAM" id="Phobius"/>
    </source>
</evidence>
<dbReference type="EMBL" id="LUGH01000482">
    <property type="protein sequence ID" value="OBZ84682.1"/>
    <property type="molecule type" value="Genomic_DNA"/>
</dbReference>
<dbReference type="AlphaFoldDB" id="A0A1C7N6C0"/>
<dbReference type="STRING" id="101091.A0A1C7N6C0"/>
<accession>A0A1C7N6C0</accession>
<keyword evidence="1" id="KW-0812">Transmembrane</keyword>
<comment type="caution">
    <text evidence="2">The sequence shown here is derived from an EMBL/GenBank/DDBJ whole genome shotgun (WGS) entry which is preliminary data.</text>
</comment>
<protein>
    <submittedName>
        <fullName evidence="2">Uncharacterized protein</fullName>
    </submittedName>
</protein>
<evidence type="ECO:0000313" key="2">
    <source>
        <dbReference type="EMBL" id="OBZ84682.1"/>
    </source>
</evidence>
<keyword evidence="1" id="KW-0472">Membrane</keyword>
<feature type="transmembrane region" description="Helical" evidence="1">
    <location>
        <begin position="146"/>
        <end position="164"/>
    </location>
</feature>
<dbReference type="Proteomes" id="UP000093000">
    <property type="component" value="Unassembled WGS sequence"/>
</dbReference>
<name>A0A1C7N6C0_9FUNG</name>
<keyword evidence="3" id="KW-1185">Reference proteome</keyword>
<reference evidence="2 3" key="1">
    <citation type="submission" date="2016-03" db="EMBL/GenBank/DDBJ databases">
        <title>Choanephora cucurbitarum.</title>
        <authorList>
            <person name="Min B."/>
            <person name="Park H."/>
            <person name="Park J.-H."/>
            <person name="Shin H.-D."/>
            <person name="Choi I.-G."/>
        </authorList>
    </citation>
    <scope>NUCLEOTIDE SEQUENCE [LARGE SCALE GENOMIC DNA]</scope>
    <source>
        <strain evidence="2 3">KUS-F28377</strain>
    </source>
</reference>
<dbReference type="InParanoid" id="A0A1C7N6C0"/>
<organism evidence="2 3">
    <name type="scientific">Choanephora cucurbitarum</name>
    <dbReference type="NCBI Taxonomy" id="101091"/>
    <lineage>
        <taxon>Eukaryota</taxon>
        <taxon>Fungi</taxon>
        <taxon>Fungi incertae sedis</taxon>
        <taxon>Mucoromycota</taxon>
        <taxon>Mucoromycotina</taxon>
        <taxon>Mucoromycetes</taxon>
        <taxon>Mucorales</taxon>
        <taxon>Mucorineae</taxon>
        <taxon>Choanephoraceae</taxon>
        <taxon>Choanephoroideae</taxon>
        <taxon>Choanephora</taxon>
    </lineage>
</organism>
<evidence type="ECO:0000313" key="3">
    <source>
        <dbReference type="Proteomes" id="UP000093000"/>
    </source>
</evidence>
<proteinExistence type="predicted"/>